<comment type="similarity">
    <text evidence="1">Belongs to the STXBP/unc-18/SEC1 family.</text>
</comment>
<dbReference type="Gene3D" id="3.40.50.1910">
    <property type="match status" value="1"/>
</dbReference>
<reference evidence="3 4" key="1">
    <citation type="submission" date="2018-12" db="EMBL/GenBank/DDBJ databases">
        <authorList>
            <person name="Tiukova I."/>
            <person name="Dainat J."/>
        </authorList>
    </citation>
    <scope>NUCLEOTIDE SEQUENCE [LARGE SCALE GENOMIC DNA]</scope>
</reference>
<dbReference type="AlphaFoldDB" id="A0A448YJ04"/>
<dbReference type="OrthoDB" id="2228at2759"/>
<dbReference type="Gene3D" id="3.40.50.2060">
    <property type="match status" value="1"/>
</dbReference>
<dbReference type="InterPro" id="IPR043127">
    <property type="entry name" value="Sec-1-like_dom3a"/>
</dbReference>
<name>A0A448YJ04_BRENA</name>
<dbReference type="PANTHER" id="PTHR11679">
    <property type="entry name" value="VESICLE PROTEIN SORTING-ASSOCIATED"/>
    <property type="match status" value="1"/>
</dbReference>
<dbReference type="Proteomes" id="UP000290900">
    <property type="component" value="Unassembled WGS sequence"/>
</dbReference>
<dbReference type="FunCoup" id="A0A448YJ04">
    <property type="interactions" value="819"/>
</dbReference>
<dbReference type="InterPro" id="IPR027482">
    <property type="entry name" value="Sec1-like_dom2"/>
</dbReference>
<dbReference type="PIRSF" id="PIRSF005715">
    <property type="entry name" value="VPS45_Sec1"/>
    <property type="match status" value="1"/>
</dbReference>
<dbReference type="STRING" id="13370.A0A448YJ04"/>
<accession>A0A448YJ04</accession>
<dbReference type="Gene3D" id="1.25.40.60">
    <property type="match status" value="1"/>
</dbReference>
<keyword evidence="4" id="KW-1185">Reference proteome</keyword>
<evidence type="ECO:0000256" key="1">
    <source>
        <dbReference type="ARBA" id="ARBA00009884"/>
    </source>
</evidence>
<feature type="compositionally biased region" description="Basic and acidic residues" evidence="2">
    <location>
        <begin position="682"/>
        <end position="694"/>
    </location>
</feature>
<gene>
    <name evidence="3" type="ORF">BRENAR_LOCUS1612</name>
</gene>
<dbReference type="InterPro" id="IPR001619">
    <property type="entry name" value="Sec1-like"/>
</dbReference>
<dbReference type="Pfam" id="PF00995">
    <property type="entry name" value="Sec1"/>
    <property type="match status" value="1"/>
</dbReference>
<sequence>MSLYELQKDALKGTFKKYECNYRHLIVDDTTYPIVKLLFKDDILNYVYTFHKIDDSTRSSNRERAMYLLDPVSPYSVECLLADFSRGKRYNDAVVCLLPGLNPISYKRFRENQFLEEATGGKFDTIEYLSLHPIENRVYVTGGTYSVPAYYNFQHMGKDLVQYQMDRAIDSMMSLCILINEYPIVRYYNHPLSKQLATTFQKKLDEYYRRHPDLAPANSKTVFLITERAMDLFGAFCHYKYYRSQIFDLMDDHVRRIRGDYTFVYDYEIKTGEGMEKKHLVFDSEDPIYTDLKDLKIEEYTQKIQQLLASLKKEDDRYKNSKYTSDLSHLVLNQGDHMFNKQLVTGHFQLISQIQDQFEAEQLLDAIVFENKCASSLSTRKHLHEPVTDELVELLANEKIFMGNKIRLLIVYAIYRGGLVESDFYKLLRFGMPDKTESVLELIRNLEKLGFHAIKPSLSVKRRRENTFFGVKDTQELTERMVPTFSNLVLHLAEDKLPELYTTQVDEKNYYARGSDDIDDDDKTFPYVKGAPVDDLDESMGNIHLGTYGSSTVRNQPKWKSTRPSDSKLTRQKLLIFCAGGLTQSELSTMISLEPTINRNIFIGADEIYSTWDLLGDIRMINDKRENFKFELDKKFENRKPPAFLYDNSPNPKELQPHPTKRQEPKREPETAHHLHHHQHHKTSENTGVKDEKRKRDKFMKKLKSLGK</sequence>
<evidence type="ECO:0000313" key="4">
    <source>
        <dbReference type="Proteomes" id="UP000290900"/>
    </source>
</evidence>
<protein>
    <submittedName>
        <fullName evidence="3">DEKNAAC101747</fullName>
    </submittedName>
</protein>
<dbReference type="InParanoid" id="A0A448YJ04"/>
<dbReference type="EMBL" id="CAACVR010000007">
    <property type="protein sequence ID" value="VEU20877.1"/>
    <property type="molecule type" value="Genomic_DNA"/>
</dbReference>
<dbReference type="InterPro" id="IPR043154">
    <property type="entry name" value="Sec-1-like_dom1"/>
</dbReference>
<feature type="region of interest" description="Disordered" evidence="2">
    <location>
        <begin position="641"/>
        <end position="708"/>
    </location>
</feature>
<evidence type="ECO:0000256" key="2">
    <source>
        <dbReference type="SAM" id="MobiDB-lite"/>
    </source>
</evidence>
<feature type="compositionally biased region" description="Basic and acidic residues" evidence="2">
    <location>
        <begin position="661"/>
        <end position="673"/>
    </location>
</feature>
<organism evidence="3 4">
    <name type="scientific">Brettanomyces naardenensis</name>
    <name type="common">Yeast</name>
    <dbReference type="NCBI Taxonomy" id="13370"/>
    <lineage>
        <taxon>Eukaryota</taxon>
        <taxon>Fungi</taxon>
        <taxon>Dikarya</taxon>
        <taxon>Ascomycota</taxon>
        <taxon>Saccharomycotina</taxon>
        <taxon>Pichiomycetes</taxon>
        <taxon>Pichiales</taxon>
        <taxon>Pichiaceae</taxon>
        <taxon>Brettanomyces</taxon>
    </lineage>
</organism>
<dbReference type="InterPro" id="IPR036045">
    <property type="entry name" value="Sec1-like_sf"/>
</dbReference>
<feature type="compositionally biased region" description="Basic residues" evidence="2">
    <location>
        <begin position="695"/>
        <end position="708"/>
    </location>
</feature>
<proteinExistence type="inferred from homology"/>
<dbReference type="GO" id="GO:0016192">
    <property type="term" value="P:vesicle-mediated transport"/>
    <property type="evidence" value="ECO:0007669"/>
    <property type="project" value="InterPro"/>
</dbReference>
<dbReference type="Gene3D" id="3.90.830.10">
    <property type="entry name" value="Syntaxin Binding Protein 1, Chain A, domain 2"/>
    <property type="match status" value="1"/>
</dbReference>
<evidence type="ECO:0000313" key="3">
    <source>
        <dbReference type="EMBL" id="VEU20877.1"/>
    </source>
</evidence>
<dbReference type="SUPFAM" id="SSF56815">
    <property type="entry name" value="Sec1/munc18-like (SM) proteins"/>
    <property type="match status" value="1"/>
</dbReference>